<feature type="region of interest" description="Disordered" evidence="1">
    <location>
        <begin position="1"/>
        <end position="50"/>
    </location>
</feature>
<accession>A0AAW2IH14</accession>
<name>A0AAW2IH14_9NEOP</name>
<evidence type="ECO:0000256" key="1">
    <source>
        <dbReference type="SAM" id="MobiDB-lite"/>
    </source>
</evidence>
<evidence type="ECO:0008006" key="3">
    <source>
        <dbReference type="Google" id="ProtNLM"/>
    </source>
</evidence>
<protein>
    <recommendedName>
        <fullName evidence="3">RRM domain-containing protein</fullName>
    </recommendedName>
</protein>
<organism evidence="2">
    <name type="scientific">Menopon gallinae</name>
    <name type="common">poultry shaft louse</name>
    <dbReference type="NCBI Taxonomy" id="328185"/>
    <lineage>
        <taxon>Eukaryota</taxon>
        <taxon>Metazoa</taxon>
        <taxon>Ecdysozoa</taxon>
        <taxon>Arthropoda</taxon>
        <taxon>Hexapoda</taxon>
        <taxon>Insecta</taxon>
        <taxon>Pterygota</taxon>
        <taxon>Neoptera</taxon>
        <taxon>Paraneoptera</taxon>
        <taxon>Psocodea</taxon>
        <taxon>Troctomorpha</taxon>
        <taxon>Phthiraptera</taxon>
        <taxon>Amblycera</taxon>
        <taxon>Menoponidae</taxon>
        <taxon>Menopon</taxon>
    </lineage>
</organism>
<proteinExistence type="predicted"/>
<dbReference type="AlphaFoldDB" id="A0AAW2IH14"/>
<feature type="compositionally biased region" description="Basic residues" evidence="1">
    <location>
        <begin position="11"/>
        <end position="30"/>
    </location>
</feature>
<dbReference type="EMBL" id="JARGDH010000001">
    <property type="protein sequence ID" value="KAL0281430.1"/>
    <property type="molecule type" value="Genomic_DNA"/>
</dbReference>
<evidence type="ECO:0000313" key="2">
    <source>
        <dbReference type="EMBL" id="KAL0281430.1"/>
    </source>
</evidence>
<sequence length="182" mass="21024">MEFVPVQKVSPKQKRGKLKKVNVLSSKKKKSSDQDSNLKLVKEGKPVKKTKSKCSLKSHKKSVSETNLLDNTEIQKKQEKKIFPNRLFVNMKKKIMNDECVKELHPDIVSVTFPRKKLSRWCWAVFESKAKAKAALKDLESRTDVIVRQPQAEAKKSIAKKIKLKKVKEKKLVKTELLKSWI</sequence>
<reference evidence="2" key="1">
    <citation type="journal article" date="2024" name="Gigascience">
        <title>Chromosome-level genome of the poultry shaft louse Menopon gallinae provides insight into the host-switching and adaptive evolution of parasitic lice.</title>
        <authorList>
            <person name="Xu Y."/>
            <person name="Ma L."/>
            <person name="Liu S."/>
            <person name="Liang Y."/>
            <person name="Liu Q."/>
            <person name="He Z."/>
            <person name="Tian L."/>
            <person name="Duan Y."/>
            <person name="Cai W."/>
            <person name="Li H."/>
            <person name="Song F."/>
        </authorList>
    </citation>
    <scope>NUCLEOTIDE SEQUENCE</scope>
    <source>
        <strain evidence="2">Cailab_2023a</strain>
    </source>
</reference>
<comment type="caution">
    <text evidence="2">The sequence shown here is derived from an EMBL/GenBank/DDBJ whole genome shotgun (WGS) entry which is preliminary data.</text>
</comment>
<gene>
    <name evidence="2" type="ORF">PYX00_002418</name>
</gene>